<dbReference type="PROSITE" id="PS00022">
    <property type="entry name" value="EGF_1"/>
    <property type="match status" value="1"/>
</dbReference>
<comment type="caution">
    <text evidence="1">Lacks conserved residue(s) required for the propagation of feature annotation.</text>
</comment>
<dbReference type="AlphaFoldDB" id="A0ABD3TK89"/>
<evidence type="ECO:0000259" key="4">
    <source>
        <dbReference type="PROSITE" id="PS51406"/>
    </source>
</evidence>
<accession>A0ABD3TK89</accession>
<dbReference type="InterPro" id="IPR014716">
    <property type="entry name" value="Fibrinogen_a/b/g_C_1"/>
</dbReference>
<feature type="domain" description="EGF-like" evidence="3">
    <location>
        <begin position="97"/>
        <end position="128"/>
    </location>
</feature>
<proteinExistence type="predicted"/>
<dbReference type="EMBL" id="JBJQND010000018">
    <property type="protein sequence ID" value="KAL3837482.1"/>
    <property type="molecule type" value="Genomic_DNA"/>
</dbReference>
<dbReference type="PROSITE" id="PS51406">
    <property type="entry name" value="FIBRINOGEN_C_2"/>
    <property type="match status" value="1"/>
</dbReference>
<keyword evidence="1" id="KW-1015">Disulfide bond</keyword>
<feature type="chain" id="PRO_5044789525" description="Fibrinogen C-terminal domain-containing protein" evidence="2">
    <location>
        <begin position="21"/>
        <end position="356"/>
    </location>
</feature>
<organism evidence="5 6">
    <name type="scientific">Sinanodonta woodiana</name>
    <name type="common">Chinese pond mussel</name>
    <name type="synonym">Anodonta woodiana</name>
    <dbReference type="NCBI Taxonomy" id="1069815"/>
    <lineage>
        <taxon>Eukaryota</taxon>
        <taxon>Metazoa</taxon>
        <taxon>Spiralia</taxon>
        <taxon>Lophotrochozoa</taxon>
        <taxon>Mollusca</taxon>
        <taxon>Bivalvia</taxon>
        <taxon>Autobranchia</taxon>
        <taxon>Heteroconchia</taxon>
        <taxon>Palaeoheterodonta</taxon>
        <taxon>Unionida</taxon>
        <taxon>Unionoidea</taxon>
        <taxon>Unionidae</taxon>
        <taxon>Unioninae</taxon>
        <taxon>Sinanodonta</taxon>
    </lineage>
</organism>
<dbReference type="Gene3D" id="3.90.215.10">
    <property type="entry name" value="Gamma Fibrinogen, chain A, domain 1"/>
    <property type="match status" value="1"/>
</dbReference>
<feature type="domain" description="Fibrinogen C-terminal" evidence="4">
    <location>
        <begin position="118"/>
        <end position="356"/>
    </location>
</feature>
<feature type="disulfide bond" evidence="1">
    <location>
        <begin position="118"/>
        <end position="127"/>
    </location>
</feature>
<keyword evidence="1" id="KW-0245">EGF-like domain</keyword>
<gene>
    <name evidence="5" type="ORF">ACJMK2_022836</name>
</gene>
<dbReference type="InterPro" id="IPR036056">
    <property type="entry name" value="Fibrinogen-like_C"/>
</dbReference>
<feature type="signal peptide" evidence="2">
    <location>
        <begin position="1"/>
        <end position="20"/>
    </location>
</feature>
<dbReference type="InterPro" id="IPR000742">
    <property type="entry name" value="EGF"/>
</dbReference>
<dbReference type="SMART" id="SM00186">
    <property type="entry name" value="FBG"/>
    <property type="match status" value="1"/>
</dbReference>
<evidence type="ECO:0008006" key="7">
    <source>
        <dbReference type="Google" id="ProtNLM"/>
    </source>
</evidence>
<keyword evidence="2" id="KW-0732">Signal</keyword>
<dbReference type="PANTHER" id="PTHR19143">
    <property type="entry name" value="FIBRINOGEN/TENASCIN/ANGIOPOEITIN"/>
    <property type="match status" value="1"/>
</dbReference>
<reference evidence="5 6" key="1">
    <citation type="submission" date="2024-11" db="EMBL/GenBank/DDBJ databases">
        <title>Chromosome-level genome assembly of the freshwater bivalve Anodonta woodiana.</title>
        <authorList>
            <person name="Chen X."/>
        </authorList>
    </citation>
    <scope>NUCLEOTIDE SEQUENCE [LARGE SCALE GENOMIC DNA]</scope>
    <source>
        <strain evidence="5">MN2024</strain>
        <tissue evidence="5">Gills</tissue>
    </source>
</reference>
<dbReference type="PANTHER" id="PTHR19143:SF338">
    <property type="entry name" value="FIBRINOGEN GAMMA CHAIN"/>
    <property type="match status" value="1"/>
</dbReference>
<dbReference type="Pfam" id="PF00147">
    <property type="entry name" value="Fibrinogen_C"/>
    <property type="match status" value="1"/>
</dbReference>
<dbReference type="PROSITE" id="PS50026">
    <property type="entry name" value="EGF_3"/>
    <property type="match status" value="1"/>
</dbReference>
<sequence>MVSWNFMCCAIAATFICSNADVQTCRFKHNQICADKIVLPQYVYKQFSVRSLADCLQHCRTQTPCLSVNYGNLECQLTTVALDAYCNPSIDYPGWKNYESCHSPCKNGGYLVNNVCTCNGGFYGDQCEHIVTDCTHASTIPFYQNQRPMILVKPALASQPFYVICEDRYGPPRTYIQIHITNQTNFNRSWEEYKWGFGDMFMTSSNDFWLGNEQIYLLTNSRSFNLVVELSSTDWGLMYKAIYTNFLIYSEVEEYRLVYNFYQPPNESLSGGALGDSLFYNRDQIFSTFDHDHTGGCPDHFNSGWWFNTGYPCTYANPNGVLVSSPTRLGIDAEVYWTFDRQDWSPKMVQIWLEAV</sequence>
<protein>
    <recommendedName>
        <fullName evidence="7">Fibrinogen C-terminal domain-containing protein</fullName>
    </recommendedName>
</protein>
<evidence type="ECO:0000256" key="1">
    <source>
        <dbReference type="PROSITE-ProRule" id="PRU00076"/>
    </source>
</evidence>
<evidence type="ECO:0000313" key="5">
    <source>
        <dbReference type="EMBL" id="KAL3837482.1"/>
    </source>
</evidence>
<comment type="caution">
    <text evidence="5">The sequence shown here is derived from an EMBL/GenBank/DDBJ whole genome shotgun (WGS) entry which is preliminary data.</text>
</comment>
<evidence type="ECO:0000313" key="6">
    <source>
        <dbReference type="Proteomes" id="UP001634394"/>
    </source>
</evidence>
<name>A0ABD3TK89_SINWO</name>
<dbReference type="InterPro" id="IPR002181">
    <property type="entry name" value="Fibrinogen_a/b/g_C_dom"/>
</dbReference>
<evidence type="ECO:0000256" key="2">
    <source>
        <dbReference type="SAM" id="SignalP"/>
    </source>
</evidence>
<dbReference type="Proteomes" id="UP001634394">
    <property type="component" value="Unassembled WGS sequence"/>
</dbReference>
<keyword evidence="6" id="KW-1185">Reference proteome</keyword>
<dbReference type="SUPFAM" id="SSF56496">
    <property type="entry name" value="Fibrinogen C-terminal domain-like"/>
    <property type="match status" value="1"/>
</dbReference>
<dbReference type="PROSITE" id="PS01186">
    <property type="entry name" value="EGF_2"/>
    <property type="match status" value="1"/>
</dbReference>
<dbReference type="InterPro" id="IPR050373">
    <property type="entry name" value="Fibrinogen_C-term_domain"/>
</dbReference>
<evidence type="ECO:0000259" key="3">
    <source>
        <dbReference type="PROSITE" id="PS50026"/>
    </source>
</evidence>